<dbReference type="InterPro" id="IPR001763">
    <property type="entry name" value="Rhodanese-like_dom"/>
</dbReference>
<dbReference type="GO" id="GO:0008146">
    <property type="term" value="F:sulfotransferase activity"/>
    <property type="evidence" value="ECO:0007669"/>
    <property type="project" value="TreeGrafter"/>
</dbReference>
<dbReference type="CDD" id="cd00158">
    <property type="entry name" value="RHOD"/>
    <property type="match status" value="1"/>
</dbReference>
<dbReference type="FunFam" id="3.40.50.720:FF:000033">
    <property type="entry name" value="Adenylyltransferase and sulfurtransferase MOCS3"/>
    <property type="match status" value="1"/>
</dbReference>
<dbReference type="SUPFAM" id="SSF69572">
    <property type="entry name" value="Activating enzymes of the ubiquitin-like proteins"/>
    <property type="match status" value="1"/>
</dbReference>
<keyword evidence="1 5" id="KW-0808">Transferase</keyword>
<reference evidence="5 6" key="1">
    <citation type="submission" date="2020-04" db="EMBL/GenBank/DDBJ databases">
        <title>MicrobeNet Type strains.</title>
        <authorList>
            <person name="Nicholson A.C."/>
        </authorList>
    </citation>
    <scope>NUCLEOTIDE SEQUENCE [LARGE SCALE GENOMIC DNA]</scope>
    <source>
        <strain evidence="5 6">ATCC BAA-788</strain>
    </source>
</reference>
<dbReference type="PANTHER" id="PTHR10953:SF102">
    <property type="entry name" value="ADENYLYLTRANSFERASE AND SULFURTRANSFERASE MOCS3"/>
    <property type="match status" value="1"/>
</dbReference>
<dbReference type="InterPro" id="IPR045886">
    <property type="entry name" value="ThiF/MoeB/HesA"/>
</dbReference>
<name>A0A7X6KTS1_9CELL</name>
<dbReference type="GO" id="GO:0004792">
    <property type="term" value="F:thiosulfate-cyanide sulfurtransferase activity"/>
    <property type="evidence" value="ECO:0007669"/>
    <property type="project" value="TreeGrafter"/>
</dbReference>
<dbReference type="GO" id="GO:0008641">
    <property type="term" value="F:ubiquitin-like modifier activating enzyme activity"/>
    <property type="evidence" value="ECO:0007669"/>
    <property type="project" value="InterPro"/>
</dbReference>
<dbReference type="PANTHER" id="PTHR10953">
    <property type="entry name" value="UBIQUITIN-ACTIVATING ENZYME E1"/>
    <property type="match status" value="1"/>
</dbReference>
<dbReference type="EMBL" id="JAAXOX010000001">
    <property type="protein sequence ID" value="NKY21650.1"/>
    <property type="molecule type" value="Genomic_DNA"/>
</dbReference>
<dbReference type="Gene3D" id="3.40.50.720">
    <property type="entry name" value="NAD(P)-binding Rossmann-like Domain"/>
    <property type="match status" value="1"/>
</dbReference>
<dbReference type="AlphaFoldDB" id="A0A7X6KTS1"/>
<dbReference type="GO" id="GO:0005829">
    <property type="term" value="C:cytosol"/>
    <property type="evidence" value="ECO:0007669"/>
    <property type="project" value="TreeGrafter"/>
</dbReference>
<dbReference type="NCBIfam" id="NF004281">
    <property type="entry name" value="PRK05690.1"/>
    <property type="match status" value="1"/>
</dbReference>
<evidence type="ECO:0000313" key="5">
    <source>
        <dbReference type="EMBL" id="NKY21650.1"/>
    </source>
</evidence>
<evidence type="ECO:0000256" key="3">
    <source>
        <dbReference type="ARBA" id="ARBA00022840"/>
    </source>
</evidence>
<dbReference type="SMART" id="SM00450">
    <property type="entry name" value="RHOD"/>
    <property type="match status" value="1"/>
</dbReference>
<evidence type="ECO:0000313" key="6">
    <source>
        <dbReference type="Proteomes" id="UP000581206"/>
    </source>
</evidence>
<dbReference type="Pfam" id="PF00899">
    <property type="entry name" value="ThiF"/>
    <property type="match status" value="1"/>
</dbReference>
<evidence type="ECO:0000256" key="1">
    <source>
        <dbReference type="ARBA" id="ARBA00022679"/>
    </source>
</evidence>
<dbReference type="RefSeq" id="WP_168628712.1">
    <property type="nucleotide sequence ID" value="NZ_BONL01000009.1"/>
</dbReference>
<dbReference type="GO" id="GO:0005524">
    <property type="term" value="F:ATP binding"/>
    <property type="evidence" value="ECO:0007669"/>
    <property type="project" value="UniProtKB-KW"/>
</dbReference>
<sequence length="394" mass="41659">MALPPLVEPGPPLNPEEVTRFSRHVLVPTIGTEGQRRLRAARVLVVGAGGLGSPVLLYLAAAGVGTLGIVDDDLVDTSNLQRQIVHGSADLGRPKTTSAAESVRGIQPLVTVIEHRERLTAANALDVIAGYDLVIDGTDNFPTRYLVNDACVLAGKPLVWGSILRWDGQVSVFWADPPAGYQGVHYRDVFPEPPAPGTVPSCAEAGVFGVVCGSIGSAMATEAVKLICGVGEPLLGRMLVLDALTARWREIPLRPAPGRLPVTALTDEAVACAVPGEVSSATSPPEAIDAVTLARRLAARERGEDDFDLVDVRKPAERELVTIPGARSIPLAAFLDGTAFDRLDPERTVVLHCKLGGRSAQAQAIALDRGYRAVQLTGGVLGWVDQIDPSLPRY</sequence>
<comment type="caution">
    <text evidence="5">The sequence shown here is derived from an EMBL/GenBank/DDBJ whole genome shotgun (WGS) entry which is preliminary data.</text>
</comment>
<keyword evidence="6" id="KW-1185">Reference proteome</keyword>
<gene>
    <name evidence="5" type="primary">moeB</name>
    <name evidence="5" type="ORF">HGA03_03115</name>
</gene>
<keyword evidence="2" id="KW-0547">Nucleotide-binding</keyword>
<dbReference type="Pfam" id="PF00581">
    <property type="entry name" value="Rhodanese"/>
    <property type="match status" value="1"/>
</dbReference>
<keyword evidence="3" id="KW-0067">ATP-binding</keyword>
<dbReference type="Gene3D" id="3.40.250.10">
    <property type="entry name" value="Rhodanese-like domain"/>
    <property type="match status" value="1"/>
</dbReference>
<dbReference type="InterPro" id="IPR000594">
    <property type="entry name" value="ThiF_NAD_FAD-bd"/>
</dbReference>
<dbReference type="GO" id="GO:0016779">
    <property type="term" value="F:nucleotidyltransferase activity"/>
    <property type="evidence" value="ECO:0007669"/>
    <property type="project" value="UniProtKB-KW"/>
</dbReference>
<dbReference type="Proteomes" id="UP000581206">
    <property type="component" value="Unassembled WGS sequence"/>
</dbReference>
<protein>
    <submittedName>
        <fullName evidence="5">Molybdopterin-synthase adenylyltransferase MoeB</fullName>
    </submittedName>
</protein>
<dbReference type="CDD" id="cd00757">
    <property type="entry name" value="ThiF_MoeB_HesA_family"/>
    <property type="match status" value="1"/>
</dbReference>
<keyword evidence="5" id="KW-0548">Nucleotidyltransferase</keyword>
<dbReference type="SUPFAM" id="SSF52821">
    <property type="entry name" value="Rhodanese/Cell cycle control phosphatase"/>
    <property type="match status" value="1"/>
</dbReference>
<evidence type="ECO:0000259" key="4">
    <source>
        <dbReference type="PROSITE" id="PS50206"/>
    </source>
</evidence>
<proteinExistence type="predicted"/>
<dbReference type="InterPro" id="IPR036873">
    <property type="entry name" value="Rhodanese-like_dom_sf"/>
</dbReference>
<evidence type="ECO:0000256" key="2">
    <source>
        <dbReference type="ARBA" id="ARBA00022741"/>
    </source>
</evidence>
<dbReference type="InterPro" id="IPR035985">
    <property type="entry name" value="Ubiquitin-activating_enz"/>
</dbReference>
<organism evidence="5 6">
    <name type="scientific">Cellulomonas denverensis</name>
    <dbReference type="NCBI Taxonomy" id="264297"/>
    <lineage>
        <taxon>Bacteria</taxon>
        <taxon>Bacillati</taxon>
        <taxon>Actinomycetota</taxon>
        <taxon>Actinomycetes</taxon>
        <taxon>Micrococcales</taxon>
        <taxon>Cellulomonadaceae</taxon>
        <taxon>Cellulomonas</taxon>
    </lineage>
</organism>
<dbReference type="PROSITE" id="PS50206">
    <property type="entry name" value="RHODANESE_3"/>
    <property type="match status" value="1"/>
</dbReference>
<accession>A0A7X6KTS1</accession>
<feature type="domain" description="Rhodanese" evidence="4">
    <location>
        <begin position="303"/>
        <end position="392"/>
    </location>
</feature>